<dbReference type="Gene3D" id="2.60.40.10">
    <property type="entry name" value="Immunoglobulins"/>
    <property type="match status" value="2"/>
</dbReference>
<reference evidence="3" key="2">
    <citation type="submission" date="2020-09" db="EMBL/GenBank/DDBJ databases">
        <authorList>
            <person name="Sun Q."/>
            <person name="Ohkuma M."/>
        </authorList>
    </citation>
    <scope>NUCLEOTIDE SEQUENCE</scope>
    <source>
        <strain evidence="3">JCM 17820</strain>
    </source>
</reference>
<name>A0A830GH74_9EURY</name>
<dbReference type="EMBL" id="BMOU01000001">
    <property type="protein sequence ID" value="GGN87040.1"/>
    <property type="molecule type" value="Genomic_DNA"/>
</dbReference>
<dbReference type="InterPro" id="IPR013783">
    <property type="entry name" value="Ig-like_fold"/>
</dbReference>
<evidence type="ECO:0000313" key="4">
    <source>
        <dbReference type="Proteomes" id="UP000605784"/>
    </source>
</evidence>
<dbReference type="Proteomes" id="UP000605784">
    <property type="component" value="Unassembled WGS sequence"/>
</dbReference>
<keyword evidence="2" id="KW-1133">Transmembrane helix</keyword>
<feature type="transmembrane region" description="Helical" evidence="2">
    <location>
        <begin position="460"/>
        <end position="480"/>
    </location>
</feature>
<proteinExistence type="predicted"/>
<organism evidence="3 4">
    <name type="scientific">Haloarcula pellucida</name>
    <dbReference type="NCBI Taxonomy" id="1427151"/>
    <lineage>
        <taxon>Archaea</taxon>
        <taxon>Methanobacteriati</taxon>
        <taxon>Methanobacteriota</taxon>
        <taxon>Stenosarchaea group</taxon>
        <taxon>Halobacteria</taxon>
        <taxon>Halobacteriales</taxon>
        <taxon>Haloarculaceae</taxon>
        <taxon>Haloarcula</taxon>
    </lineage>
</organism>
<accession>A0A830GH74</accession>
<evidence type="ECO:0000256" key="1">
    <source>
        <dbReference type="SAM" id="MobiDB-lite"/>
    </source>
</evidence>
<evidence type="ECO:0008006" key="5">
    <source>
        <dbReference type="Google" id="ProtNLM"/>
    </source>
</evidence>
<keyword evidence="2" id="KW-0472">Membrane</keyword>
<dbReference type="PANTHER" id="PTHR35902:SF6">
    <property type="entry name" value="CONSERVED WITHIN P. AEROPHILUM"/>
    <property type="match status" value="1"/>
</dbReference>
<keyword evidence="2" id="KW-0812">Transmembrane</keyword>
<keyword evidence="4" id="KW-1185">Reference proteome</keyword>
<evidence type="ECO:0000256" key="2">
    <source>
        <dbReference type="SAM" id="Phobius"/>
    </source>
</evidence>
<dbReference type="InterPro" id="IPR036238">
    <property type="entry name" value="Transglutaminase_C_sf"/>
</dbReference>
<sequence>MRRLTLLAVAILVAVVPVTVAGAGVNASVTGVDVTPSGPAPGETVTFTPTVRNLQSSSDSLDIRAIALRRAGGGGITEYTRVRNVGTITPGSEIQVPLTHTFETAGTRDMRVFVYAYNPNASETVQLRYPVSVSVRERHPQLDIKANDSVAGVPSSGTVTVANGLDTNVSNAEITVSGDGVTMLEERTVVATLGPGDTVTAPFRFRPESEGPHELEATLSYTIAGDTERTVTRSKTIRSEGLREGVVLDATGVGSGGDRALAVDVINRGNAPIEDVVVTAASDNATFRQAIVREVEPGSSERVRLNATLSEPRANVTVETRYEVGTAERRATTTTELRSAPGTIGLTGLSVSREGGVVQITGSASNLGMTEANSVVLSVVPTDSVEPAAPNKDYFVGTVPASDFVSFDLTARTDGNVTSVPVEVSYLVDGDRKRQTVQVNAGSADTSQNRTPTDQRSSSGLLPVAAVGAVALLIVGGILVRRYQRGDDDEDL</sequence>
<dbReference type="GO" id="GO:0003810">
    <property type="term" value="F:protein-glutamine gamma-glutamyltransferase activity"/>
    <property type="evidence" value="ECO:0007669"/>
    <property type="project" value="InterPro"/>
</dbReference>
<reference evidence="3" key="1">
    <citation type="journal article" date="2014" name="Int. J. Syst. Evol. Microbiol.">
        <title>Complete genome sequence of Corynebacterium casei LMG S-19264T (=DSM 44701T), isolated from a smear-ripened cheese.</title>
        <authorList>
            <consortium name="US DOE Joint Genome Institute (JGI-PGF)"/>
            <person name="Walter F."/>
            <person name="Albersmeier A."/>
            <person name="Kalinowski J."/>
            <person name="Ruckert C."/>
        </authorList>
    </citation>
    <scope>NUCLEOTIDE SEQUENCE</scope>
    <source>
        <strain evidence="3">JCM 17820</strain>
    </source>
</reference>
<evidence type="ECO:0000313" key="3">
    <source>
        <dbReference type="EMBL" id="GGN87040.1"/>
    </source>
</evidence>
<dbReference type="RefSeq" id="WP_188994315.1">
    <property type="nucleotide sequence ID" value="NZ_BMOU01000001.1"/>
</dbReference>
<feature type="region of interest" description="Disordered" evidence="1">
    <location>
        <begin position="437"/>
        <end position="459"/>
    </location>
</feature>
<protein>
    <recommendedName>
        <fullName evidence="5">CARDB domain-containing protein</fullName>
    </recommendedName>
</protein>
<dbReference type="SUPFAM" id="SSF49309">
    <property type="entry name" value="Transglutaminase, two C-terminal domains"/>
    <property type="match status" value="1"/>
</dbReference>
<comment type="caution">
    <text evidence="3">The sequence shown here is derived from an EMBL/GenBank/DDBJ whole genome shotgun (WGS) entry which is preliminary data.</text>
</comment>
<gene>
    <name evidence="3" type="ORF">GCM10009030_05310</name>
</gene>
<dbReference type="PANTHER" id="PTHR35902">
    <property type="entry name" value="S-LAYER DOMAIN-LIKE PROTEIN-RELATED"/>
    <property type="match status" value="1"/>
</dbReference>
<dbReference type="AlphaFoldDB" id="A0A830GH74"/>